<name>A0ACB8AEJ1_9AGAM</name>
<dbReference type="EMBL" id="MU267669">
    <property type="protein sequence ID" value="KAH7911727.1"/>
    <property type="molecule type" value="Genomic_DNA"/>
</dbReference>
<keyword evidence="2" id="KW-1185">Reference proteome</keyword>
<organism evidence="1 2">
    <name type="scientific">Hygrophoropsis aurantiaca</name>
    <dbReference type="NCBI Taxonomy" id="72124"/>
    <lineage>
        <taxon>Eukaryota</taxon>
        <taxon>Fungi</taxon>
        <taxon>Dikarya</taxon>
        <taxon>Basidiomycota</taxon>
        <taxon>Agaricomycotina</taxon>
        <taxon>Agaricomycetes</taxon>
        <taxon>Agaricomycetidae</taxon>
        <taxon>Boletales</taxon>
        <taxon>Coniophorineae</taxon>
        <taxon>Hygrophoropsidaceae</taxon>
        <taxon>Hygrophoropsis</taxon>
    </lineage>
</organism>
<evidence type="ECO:0000313" key="2">
    <source>
        <dbReference type="Proteomes" id="UP000790377"/>
    </source>
</evidence>
<accession>A0ACB8AEJ1</accession>
<gene>
    <name evidence="1" type="ORF">BJ138DRAFT_1172386</name>
</gene>
<comment type="caution">
    <text evidence="1">The sequence shown here is derived from an EMBL/GenBank/DDBJ whole genome shotgun (WGS) entry which is preliminary data.</text>
</comment>
<reference evidence="1" key="1">
    <citation type="journal article" date="2021" name="New Phytol.">
        <title>Evolutionary innovations through gain and loss of genes in the ectomycorrhizal Boletales.</title>
        <authorList>
            <person name="Wu G."/>
            <person name="Miyauchi S."/>
            <person name="Morin E."/>
            <person name="Kuo A."/>
            <person name="Drula E."/>
            <person name="Varga T."/>
            <person name="Kohler A."/>
            <person name="Feng B."/>
            <person name="Cao Y."/>
            <person name="Lipzen A."/>
            <person name="Daum C."/>
            <person name="Hundley H."/>
            <person name="Pangilinan J."/>
            <person name="Johnson J."/>
            <person name="Barry K."/>
            <person name="LaButti K."/>
            <person name="Ng V."/>
            <person name="Ahrendt S."/>
            <person name="Min B."/>
            <person name="Choi I.G."/>
            <person name="Park H."/>
            <person name="Plett J.M."/>
            <person name="Magnuson J."/>
            <person name="Spatafora J.W."/>
            <person name="Nagy L.G."/>
            <person name="Henrissat B."/>
            <person name="Grigoriev I.V."/>
            <person name="Yang Z.L."/>
            <person name="Xu J."/>
            <person name="Martin F.M."/>
        </authorList>
    </citation>
    <scope>NUCLEOTIDE SEQUENCE</scope>
    <source>
        <strain evidence="1">ATCC 28755</strain>
    </source>
</reference>
<evidence type="ECO:0000313" key="1">
    <source>
        <dbReference type="EMBL" id="KAH7911727.1"/>
    </source>
</evidence>
<dbReference type="Proteomes" id="UP000790377">
    <property type="component" value="Unassembled WGS sequence"/>
</dbReference>
<proteinExistence type="predicted"/>
<protein>
    <submittedName>
        <fullName evidence="1">Uncharacterized protein</fullName>
    </submittedName>
</protein>
<sequence>MSLVRLPFVLPAVLGFHIAVTSPNVPSSGEAVPTLTIREKFLFPVVRWGCGFLKVVYWAGTMAEVAAVLSSYRSLPQPLDPVLATISSRSFETAPLTKGFMLGSALVVTGGFLRWLCYRELGRLFTFSISFRKGHKLVTTGPYSVVRHPSYTAAILCMAGTFIMHGSRGSWLRESGILQVTGVKQIVLSWVGIYAFAIAGLVMRIPEEDAMMRTNFKDQWFAWVKSVKYRLIPGIY</sequence>